<dbReference type="GO" id="GO:0005737">
    <property type="term" value="C:cytoplasm"/>
    <property type="evidence" value="ECO:0007669"/>
    <property type="project" value="TreeGrafter"/>
</dbReference>
<dbReference type="PANTHER" id="PTHR10188:SF41">
    <property type="entry name" value="ISOASPARTYL PEPTIDASE_L-ASPARAGINASE"/>
    <property type="match status" value="1"/>
</dbReference>
<protein>
    <recommendedName>
        <fullName evidence="14">Asparaginase</fullName>
    </recommendedName>
</protein>
<dbReference type="Pfam" id="PF01112">
    <property type="entry name" value="Asparaginase_2"/>
    <property type="match status" value="1"/>
</dbReference>
<dbReference type="GO" id="GO:0033345">
    <property type="term" value="P:L-asparagine catabolic process via L-aspartate"/>
    <property type="evidence" value="ECO:0007669"/>
    <property type="project" value="TreeGrafter"/>
</dbReference>
<feature type="active site" description="Nucleophile" evidence="9">
    <location>
        <position position="170"/>
    </location>
</feature>
<reference evidence="12" key="1">
    <citation type="submission" date="2021-06" db="EMBL/GenBank/DDBJ databases">
        <authorList>
            <person name="Hodson N. C."/>
            <person name="Mongue J. A."/>
            <person name="Jaron S. K."/>
        </authorList>
    </citation>
    <scope>NUCLEOTIDE SEQUENCE</scope>
</reference>
<dbReference type="OrthoDB" id="2262349at2759"/>
<evidence type="ECO:0000256" key="6">
    <source>
        <dbReference type="ARBA" id="ARBA00049366"/>
    </source>
</evidence>
<evidence type="ECO:0000256" key="1">
    <source>
        <dbReference type="ARBA" id="ARBA00000306"/>
    </source>
</evidence>
<evidence type="ECO:0000256" key="10">
    <source>
        <dbReference type="PIRSR" id="PIRSR600246-2"/>
    </source>
</evidence>
<dbReference type="CDD" id="cd04702">
    <property type="entry name" value="ASRGL1_like"/>
    <property type="match status" value="1"/>
</dbReference>
<evidence type="ECO:0000313" key="12">
    <source>
        <dbReference type="EMBL" id="CAG7721431.1"/>
    </source>
</evidence>
<dbReference type="Proteomes" id="UP000708208">
    <property type="component" value="Unassembled WGS sequence"/>
</dbReference>
<organism evidence="12 13">
    <name type="scientific">Allacma fusca</name>
    <dbReference type="NCBI Taxonomy" id="39272"/>
    <lineage>
        <taxon>Eukaryota</taxon>
        <taxon>Metazoa</taxon>
        <taxon>Ecdysozoa</taxon>
        <taxon>Arthropoda</taxon>
        <taxon>Hexapoda</taxon>
        <taxon>Collembola</taxon>
        <taxon>Symphypleona</taxon>
        <taxon>Sminthuridae</taxon>
        <taxon>Allacma</taxon>
    </lineage>
</organism>
<accession>A0A8J2JJG5</accession>
<dbReference type="AlphaFoldDB" id="A0A8J2JJG5"/>
<dbReference type="EMBL" id="CAJVCH010079377">
    <property type="protein sequence ID" value="CAG7721431.1"/>
    <property type="molecule type" value="Genomic_DNA"/>
</dbReference>
<evidence type="ECO:0008006" key="14">
    <source>
        <dbReference type="Google" id="ProtNLM"/>
    </source>
</evidence>
<feature type="site" description="Cleavage; by autolysis" evidence="11">
    <location>
        <begin position="169"/>
        <end position="170"/>
    </location>
</feature>
<dbReference type="FunFam" id="3.60.20.30:FF:000001">
    <property type="entry name" value="Isoaspartyl peptidase/L-asparaginase"/>
    <property type="match status" value="1"/>
</dbReference>
<keyword evidence="3" id="KW-0645">Protease</keyword>
<dbReference type="GO" id="GO:0004067">
    <property type="term" value="F:asparaginase activity"/>
    <property type="evidence" value="ECO:0007669"/>
    <property type="project" value="UniProtKB-EC"/>
</dbReference>
<dbReference type="GO" id="GO:0006508">
    <property type="term" value="P:proteolysis"/>
    <property type="evidence" value="ECO:0007669"/>
    <property type="project" value="UniProtKB-KW"/>
</dbReference>
<sequence length="310" mass="32069">MSRIPSTIIVHGGAGDIPESRVPLKIAGVKRAVRAGFTRLALNGNVLDAVEAAINVMELDAAFNAGYGSVLTSKGEVEQDALIIKGSDLNAGAVGEIKHLLHPISLARVVLEKTPHTFIVGSGAEEIALEQGMTLVSNESLIAPPAREALQSYLNNEAAGTNELGNEKGTVGAVAINEKGEIAAATSTGGITGKLPGRIGDTPIIGGGTFCNDSICGASATGLGEAIMRANLTSRIAHLIENGTPASTAISAGLQFMTDKIPEADGGVIAITKTGEVGFQFNSHRMSWAYVQNNELHYGIEHGEDNIEPL</sequence>
<dbReference type="InterPro" id="IPR000246">
    <property type="entry name" value="Peptidase_T2"/>
</dbReference>
<comment type="catalytic activity">
    <reaction evidence="6">
        <text>L-asparagine + H2O = L-aspartate + NH4(+)</text>
        <dbReference type="Rhea" id="RHEA:21016"/>
        <dbReference type="ChEBI" id="CHEBI:15377"/>
        <dbReference type="ChEBI" id="CHEBI:28938"/>
        <dbReference type="ChEBI" id="CHEBI:29991"/>
        <dbReference type="ChEBI" id="CHEBI:58048"/>
        <dbReference type="EC" id="3.5.1.1"/>
    </reaction>
</comment>
<keyword evidence="5" id="KW-0068">Autocatalytic cleavage</keyword>
<dbReference type="InterPro" id="IPR033844">
    <property type="entry name" value="ASRGL1_meta"/>
</dbReference>
<evidence type="ECO:0000313" key="13">
    <source>
        <dbReference type="Proteomes" id="UP000708208"/>
    </source>
</evidence>
<proteinExistence type="inferred from homology"/>
<keyword evidence="13" id="KW-1185">Reference proteome</keyword>
<comment type="similarity">
    <text evidence="2">Belongs to the Ntn-hydrolase family.</text>
</comment>
<evidence type="ECO:0000256" key="5">
    <source>
        <dbReference type="ARBA" id="ARBA00022813"/>
    </source>
</evidence>
<feature type="binding site" evidence="10">
    <location>
        <begin position="221"/>
        <end position="224"/>
    </location>
    <ligand>
        <name>substrate</name>
    </ligand>
</feature>
<evidence type="ECO:0000256" key="2">
    <source>
        <dbReference type="ARBA" id="ARBA00010872"/>
    </source>
</evidence>
<evidence type="ECO:0000256" key="7">
    <source>
        <dbReference type="ARBA" id="ARBA00054922"/>
    </source>
</evidence>
<dbReference type="GO" id="GO:0008798">
    <property type="term" value="F:beta-aspartyl-peptidase activity"/>
    <property type="evidence" value="ECO:0007669"/>
    <property type="project" value="UniProtKB-EC"/>
</dbReference>
<comment type="caution">
    <text evidence="12">The sequence shown here is derived from an EMBL/GenBank/DDBJ whole genome shotgun (WGS) entry which is preliminary data.</text>
</comment>
<evidence type="ECO:0000256" key="3">
    <source>
        <dbReference type="ARBA" id="ARBA00022670"/>
    </source>
</evidence>
<comment type="subunit">
    <text evidence="8">Heterodimer of an alpha and beta chain produced by autocleavage.</text>
</comment>
<dbReference type="PANTHER" id="PTHR10188">
    <property type="entry name" value="L-ASPARAGINASE"/>
    <property type="match status" value="1"/>
</dbReference>
<feature type="binding site" evidence="10">
    <location>
        <begin position="198"/>
        <end position="201"/>
    </location>
    <ligand>
        <name>substrate</name>
    </ligand>
</feature>
<evidence type="ECO:0000256" key="11">
    <source>
        <dbReference type="PIRSR" id="PIRSR600246-3"/>
    </source>
</evidence>
<evidence type="ECO:0000256" key="8">
    <source>
        <dbReference type="ARBA" id="ARBA00061780"/>
    </source>
</evidence>
<gene>
    <name evidence="12" type="ORF">AFUS01_LOCUS10646</name>
</gene>
<comment type="catalytic activity">
    <reaction evidence="1">
        <text>Cleavage of a beta-linked Asp residue from the N-terminus of a polypeptide.</text>
        <dbReference type="EC" id="3.4.19.5"/>
    </reaction>
</comment>
<keyword evidence="4" id="KW-0378">Hydrolase</keyword>
<evidence type="ECO:0000256" key="4">
    <source>
        <dbReference type="ARBA" id="ARBA00022801"/>
    </source>
</evidence>
<name>A0A8J2JJG5_9HEXA</name>
<comment type="function">
    <text evidence="7">Has both L-asparaginase and beta-aspartyl peptidase activity. Does not have aspartylglucosaminidase activity and is inactive toward GlcNAc-L-Asn. Likewise, has no activity toward glutamine.</text>
</comment>
<evidence type="ECO:0000256" key="9">
    <source>
        <dbReference type="PIRSR" id="PIRSR600246-1"/>
    </source>
</evidence>